<dbReference type="Proteomes" id="UP001065174">
    <property type="component" value="Chromosome"/>
</dbReference>
<gene>
    <name evidence="11 14" type="primary">atpB</name>
    <name evidence="14" type="ORF">N6H18_07345</name>
</gene>
<keyword evidence="15" id="KW-1185">Reference proteome</keyword>
<keyword evidence="5 11" id="KW-0812">Transmembrane</keyword>
<evidence type="ECO:0000256" key="13">
    <source>
        <dbReference type="SAM" id="SignalP"/>
    </source>
</evidence>
<evidence type="ECO:0000256" key="5">
    <source>
        <dbReference type="ARBA" id="ARBA00022692"/>
    </source>
</evidence>
<evidence type="ECO:0000256" key="6">
    <source>
        <dbReference type="ARBA" id="ARBA00022781"/>
    </source>
</evidence>
<feature type="transmembrane region" description="Helical" evidence="11">
    <location>
        <begin position="122"/>
        <end position="143"/>
    </location>
</feature>
<evidence type="ECO:0000256" key="4">
    <source>
        <dbReference type="ARBA" id="ARBA00022547"/>
    </source>
</evidence>
<sequence>MRNIITVCKQLKIKAIAFVLVFVTSTSAFASDAAEGGAFDPGAMITHHIGDDYIWHFFDGHYGTVYLPVILFTDHGLEIFSSKNFYDEAHNLVEYNGYKLEHGHIAALDGSHPLDFSITKNVASLFLSAFLLIVVFLAVARGYKNPKKAPKGIQSFFEPIIIFIRDEIAIPNIGEKQHKRFLPFLLTLFFFIWFNNLLGLMPGGANLTGNISVTFVLACIVLIVTLFSTKKYYWKHIFATPGVPWPVLIILIPIELVGILTKPFSLMVRLFANITAGHIIILSLFSLIFIFESYAVAPVSVAFALFMNFLELFVALLQAYVFTLLSAMYFGSAVEEGHH</sequence>
<dbReference type="InterPro" id="IPR045083">
    <property type="entry name" value="ATP_synth_F0_asu_bact/mt"/>
</dbReference>
<keyword evidence="7 11" id="KW-1133">Transmembrane helix</keyword>
<feature type="transmembrane region" description="Helical" evidence="11">
    <location>
        <begin position="207"/>
        <end position="227"/>
    </location>
</feature>
<feature type="chain" id="PRO_5046486831" description="ATP synthase subunit a" evidence="13">
    <location>
        <begin position="31"/>
        <end position="339"/>
    </location>
</feature>
<keyword evidence="11" id="KW-1003">Cell membrane</keyword>
<dbReference type="PRINTS" id="PR00123">
    <property type="entry name" value="ATPASEA"/>
</dbReference>
<comment type="similarity">
    <text evidence="2 11 12">Belongs to the ATPase A chain family.</text>
</comment>
<dbReference type="SUPFAM" id="SSF81336">
    <property type="entry name" value="F1F0 ATP synthase subunit A"/>
    <property type="match status" value="1"/>
</dbReference>
<name>A0ABY6CTC5_9BACT</name>
<comment type="function">
    <text evidence="11 12">Key component of the proton channel; it plays a direct role in the translocation of protons across the membrane.</text>
</comment>
<comment type="subcellular location">
    <subcellularLocation>
        <location evidence="11 12">Cell membrane</location>
        <topology evidence="11 12">Multi-pass membrane protein</topology>
    </subcellularLocation>
    <subcellularLocation>
        <location evidence="1">Membrane</location>
        <topology evidence="1">Multi-pass membrane protein</topology>
    </subcellularLocation>
</comment>
<evidence type="ECO:0000256" key="11">
    <source>
        <dbReference type="HAMAP-Rule" id="MF_01393"/>
    </source>
</evidence>
<evidence type="ECO:0000256" key="10">
    <source>
        <dbReference type="ARBA" id="ARBA00023310"/>
    </source>
</evidence>
<evidence type="ECO:0000313" key="15">
    <source>
        <dbReference type="Proteomes" id="UP001065174"/>
    </source>
</evidence>
<dbReference type="Pfam" id="PF00119">
    <property type="entry name" value="ATP-synt_A"/>
    <property type="match status" value="1"/>
</dbReference>
<evidence type="ECO:0000256" key="8">
    <source>
        <dbReference type="ARBA" id="ARBA00023065"/>
    </source>
</evidence>
<dbReference type="InterPro" id="IPR035908">
    <property type="entry name" value="F0_ATP_A_sf"/>
</dbReference>
<evidence type="ECO:0000256" key="7">
    <source>
        <dbReference type="ARBA" id="ARBA00022989"/>
    </source>
</evidence>
<feature type="transmembrane region" description="Helical" evidence="11">
    <location>
        <begin position="303"/>
        <end position="330"/>
    </location>
</feature>
<dbReference type="CDD" id="cd00310">
    <property type="entry name" value="ATP-synt_Fo_a_6"/>
    <property type="match status" value="1"/>
</dbReference>
<keyword evidence="3 11" id="KW-0813">Transport</keyword>
<feature type="transmembrane region" description="Helical" evidence="11">
    <location>
        <begin position="266"/>
        <end position="291"/>
    </location>
</feature>
<dbReference type="PANTHER" id="PTHR11410:SF0">
    <property type="entry name" value="ATP SYNTHASE SUBUNIT A"/>
    <property type="match status" value="1"/>
</dbReference>
<feature type="transmembrane region" description="Helical" evidence="11">
    <location>
        <begin position="239"/>
        <end position="260"/>
    </location>
</feature>
<keyword evidence="13" id="KW-0732">Signal</keyword>
<dbReference type="RefSeq" id="WP_262311194.1">
    <property type="nucleotide sequence ID" value="NZ_CP106679.1"/>
</dbReference>
<dbReference type="EMBL" id="CP106679">
    <property type="protein sequence ID" value="UXP33767.1"/>
    <property type="molecule type" value="Genomic_DNA"/>
</dbReference>
<evidence type="ECO:0000256" key="3">
    <source>
        <dbReference type="ARBA" id="ARBA00022448"/>
    </source>
</evidence>
<feature type="signal peptide" evidence="13">
    <location>
        <begin position="1"/>
        <end position="30"/>
    </location>
</feature>
<keyword evidence="8 11" id="KW-0406">Ion transport</keyword>
<organism evidence="14 15">
    <name type="scientific">Reichenbachiella agarivorans</name>
    <dbReference type="NCBI Taxonomy" id="2979464"/>
    <lineage>
        <taxon>Bacteria</taxon>
        <taxon>Pseudomonadati</taxon>
        <taxon>Bacteroidota</taxon>
        <taxon>Cytophagia</taxon>
        <taxon>Cytophagales</taxon>
        <taxon>Reichenbachiellaceae</taxon>
        <taxon>Reichenbachiella</taxon>
    </lineage>
</organism>
<dbReference type="HAMAP" id="MF_01393">
    <property type="entry name" value="ATP_synth_a_bact"/>
    <property type="match status" value="1"/>
</dbReference>
<feature type="transmembrane region" description="Helical" evidence="11">
    <location>
        <begin position="181"/>
        <end position="201"/>
    </location>
</feature>
<keyword evidence="4 11" id="KW-0138">CF(0)</keyword>
<protein>
    <recommendedName>
        <fullName evidence="11 12">ATP synthase subunit a</fullName>
    </recommendedName>
    <alternativeName>
        <fullName evidence="11">ATP synthase F0 sector subunit a</fullName>
    </alternativeName>
    <alternativeName>
        <fullName evidence="11">F-ATPase subunit 6</fullName>
    </alternativeName>
</protein>
<evidence type="ECO:0000256" key="9">
    <source>
        <dbReference type="ARBA" id="ARBA00023136"/>
    </source>
</evidence>
<dbReference type="PANTHER" id="PTHR11410">
    <property type="entry name" value="ATP SYNTHASE SUBUNIT A"/>
    <property type="match status" value="1"/>
</dbReference>
<keyword evidence="6 11" id="KW-0375">Hydrogen ion transport</keyword>
<keyword evidence="9 11" id="KW-0472">Membrane</keyword>
<dbReference type="NCBIfam" id="TIGR01131">
    <property type="entry name" value="ATP_synt_6_or_A"/>
    <property type="match status" value="1"/>
</dbReference>
<keyword evidence="10 11" id="KW-0066">ATP synthesis</keyword>
<evidence type="ECO:0000256" key="1">
    <source>
        <dbReference type="ARBA" id="ARBA00004141"/>
    </source>
</evidence>
<proteinExistence type="inferred from homology"/>
<dbReference type="Gene3D" id="1.20.120.220">
    <property type="entry name" value="ATP synthase, F0 complex, subunit A"/>
    <property type="match status" value="1"/>
</dbReference>
<evidence type="ECO:0000256" key="2">
    <source>
        <dbReference type="ARBA" id="ARBA00006810"/>
    </source>
</evidence>
<reference evidence="14" key="1">
    <citation type="submission" date="2022-09" db="EMBL/GenBank/DDBJ databases">
        <title>Comparative genomics and taxonomic characterization of three novel marine species of genus Reichenbachiella exhibiting antioxidant and polysaccharide degradation activities.</title>
        <authorList>
            <person name="Muhammad N."/>
            <person name="Lee Y.-J."/>
            <person name="Ko J."/>
            <person name="Kim S.-G."/>
        </authorList>
    </citation>
    <scope>NUCLEOTIDE SEQUENCE</scope>
    <source>
        <strain evidence="14">BKB1-1</strain>
    </source>
</reference>
<accession>A0ABY6CTC5</accession>
<evidence type="ECO:0000256" key="12">
    <source>
        <dbReference type="RuleBase" id="RU000483"/>
    </source>
</evidence>
<dbReference type="InterPro" id="IPR000568">
    <property type="entry name" value="ATP_synth_F0_asu"/>
</dbReference>
<evidence type="ECO:0000313" key="14">
    <source>
        <dbReference type="EMBL" id="UXP33767.1"/>
    </source>
</evidence>